<dbReference type="CDD" id="cd00165">
    <property type="entry name" value="S4"/>
    <property type="match status" value="1"/>
</dbReference>
<dbReference type="InterPro" id="IPR050343">
    <property type="entry name" value="RsuA_PseudoU_synthase"/>
</dbReference>
<gene>
    <name evidence="7" type="primary">rluB</name>
    <name evidence="7" type="ORF">Pan189_16820</name>
</gene>
<dbReference type="SMART" id="SM00363">
    <property type="entry name" value="S4"/>
    <property type="match status" value="1"/>
</dbReference>
<dbReference type="InterPro" id="IPR006145">
    <property type="entry name" value="PsdUridine_synth_RsuA/RluA"/>
</dbReference>
<evidence type="ECO:0000313" key="7">
    <source>
        <dbReference type="EMBL" id="QDT37309.1"/>
    </source>
</evidence>
<dbReference type="GO" id="GO:0000455">
    <property type="term" value="P:enzyme-directed rRNA pseudouridine synthesis"/>
    <property type="evidence" value="ECO:0007669"/>
    <property type="project" value="UniProtKB-ARBA"/>
</dbReference>
<evidence type="ECO:0000256" key="2">
    <source>
        <dbReference type="ARBA" id="ARBA00023235"/>
    </source>
</evidence>
<dbReference type="OrthoDB" id="9807213at2"/>
<dbReference type="GO" id="GO:0003723">
    <property type="term" value="F:RNA binding"/>
    <property type="evidence" value="ECO:0007669"/>
    <property type="project" value="UniProtKB-KW"/>
</dbReference>
<keyword evidence="3" id="KW-0694">RNA-binding</keyword>
<keyword evidence="8" id="KW-1185">Reference proteome</keyword>
<dbReference type="InterPro" id="IPR042092">
    <property type="entry name" value="PsdUridine_s_RsuA/RluB/E/F_cat"/>
</dbReference>
<dbReference type="Proteomes" id="UP000317318">
    <property type="component" value="Chromosome"/>
</dbReference>
<comment type="similarity">
    <text evidence="1 4">Belongs to the pseudouridine synthase RsuA family.</text>
</comment>
<dbReference type="CDD" id="cd02870">
    <property type="entry name" value="PseudoU_synth_RsuA_like"/>
    <property type="match status" value="1"/>
</dbReference>
<dbReference type="EC" id="5.4.99.-" evidence="4"/>
<dbReference type="Pfam" id="PF00849">
    <property type="entry name" value="PseudoU_synth_2"/>
    <property type="match status" value="1"/>
</dbReference>
<dbReference type="KEGG" id="svp:Pan189_16820"/>
<organism evidence="7 8">
    <name type="scientific">Stratiformator vulcanicus</name>
    <dbReference type="NCBI Taxonomy" id="2527980"/>
    <lineage>
        <taxon>Bacteria</taxon>
        <taxon>Pseudomonadati</taxon>
        <taxon>Planctomycetota</taxon>
        <taxon>Planctomycetia</taxon>
        <taxon>Planctomycetales</taxon>
        <taxon>Planctomycetaceae</taxon>
        <taxon>Stratiformator</taxon>
    </lineage>
</organism>
<evidence type="ECO:0000256" key="1">
    <source>
        <dbReference type="ARBA" id="ARBA00008348"/>
    </source>
</evidence>
<reference evidence="7 8" key="1">
    <citation type="submission" date="2019-02" db="EMBL/GenBank/DDBJ databases">
        <title>Deep-cultivation of Planctomycetes and their phenomic and genomic characterization uncovers novel biology.</title>
        <authorList>
            <person name="Wiegand S."/>
            <person name="Jogler M."/>
            <person name="Boedeker C."/>
            <person name="Pinto D."/>
            <person name="Vollmers J."/>
            <person name="Rivas-Marin E."/>
            <person name="Kohn T."/>
            <person name="Peeters S.H."/>
            <person name="Heuer A."/>
            <person name="Rast P."/>
            <person name="Oberbeckmann S."/>
            <person name="Bunk B."/>
            <person name="Jeske O."/>
            <person name="Meyerdierks A."/>
            <person name="Storesund J.E."/>
            <person name="Kallscheuer N."/>
            <person name="Luecker S."/>
            <person name="Lage O.M."/>
            <person name="Pohl T."/>
            <person name="Merkel B.J."/>
            <person name="Hornburger P."/>
            <person name="Mueller R.-W."/>
            <person name="Bruemmer F."/>
            <person name="Labrenz M."/>
            <person name="Spormann A.M."/>
            <person name="Op den Camp H."/>
            <person name="Overmann J."/>
            <person name="Amann R."/>
            <person name="Jetten M.S.M."/>
            <person name="Mascher T."/>
            <person name="Medema M.H."/>
            <person name="Devos D.P."/>
            <person name="Kaster A.-K."/>
            <person name="Ovreas L."/>
            <person name="Rohde M."/>
            <person name="Galperin M.Y."/>
            <person name="Jogler C."/>
        </authorList>
    </citation>
    <scope>NUCLEOTIDE SEQUENCE [LARGE SCALE GENOMIC DNA]</scope>
    <source>
        <strain evidence="7 8">Pan189</strain>
    </source>
</reference>
<evidence type="ECO:0000256" key="3">
    <source>
        <dbReference type="PROSITE-ProRule" id="PRU00182"/>
    </source>
</evidence>
<dbReference type="AlphaFoldDB" id="A0A517R089"/>
<dbReference type="Pfam" id="PF01479">
    <property type="entry name" value="S4"/>
    <property type="match status" value="1"/>
</dbReference>
<dbReference type="InterPro" id="IPR002942">
    <property type="entry name" value="S4_RNA-bd"/>
</dbReference>
<dbReference type="PANTHER" id="PTHR47683">
    <property type="entry name" value="PSEUDOURIDINE SYNTHASE FAMILY PROTEIN-RELATED"/>
    <property type="match status" value="1"/>
</dbReference>
<dbReference type="InterPro" id="IPR000748">
    <property type="entry name" value="PsdUridine_synth_RsuA/RluB/E/F"/>
</dbReference>
<dbReference type="PANTHER" id="PTHR47683:SF2">
    <property type="entry name" value="RNA-BINDING S4 DOMAIN-CONTAINING PROTEIN"/>
    <property type="match status" value="1"/>
</dbReference>
<name>A0A517R089_9PLAN</name>
<feature type="region of interest" description="Disordered" evidence="5">
    <location>
        <begin position="242"/>
        <end position="270"/>
    </location>
</feature>
<dbReference type="FunFam" id="3.10.290.10:FF:000003">
    <property type="entry name" value="Pseudouridine synthase"/>
    <property type="match status" value="1"/>
</dbReference>
<feature type="compositionally biased region" description="Basic residues" evidence="5">
    <location>
        <begin position="244"/>
        <end position="262"/>
    </location>
</feature>
<evidence type="ECO:0000313" key="8">
    <source>
        <dbReference type="Proteomes" id="UP000317318"/>
    </source>
</evidence>
<proteinExistence type="inferred from homology"/>
<accession>A0A517R089</accession>
<dbReference type="GO" id="GO:0120159">
    <property type="term" value="F:rRNA pseudouridine synthase activity"/>
    <property type="evidence" value="ECO:0007669"/>
    <property type="project" value="UniProtKB-ARBA"/>
</dbReference>
<evidence type="ECO:0000256" key="4">
    <source>
        <dbReference type="RuleBase" id="RU003887"/>
    </source>
</evidence>
<dbReference type="InterPro" id="IPR018496">
    <property type="entry name" value="PsdUridine_synth_RsuA/RluB_CS"/>
</dbReference>
<keyword evidence="2 4" id="KW-0413">Isomerase</keyword>
<dbReference type="Gene3D" id="3.30.70.1560">
    <property type="entry name" value="Alpha-L RNA-binding motif"/>
    <property type="match status" value="1"/>
</dbReference>
<sequence>MPEAESRLQKVLAEAGHGSRRACEELISEGRVTVDGETVTELGTKVDADRQDVRVDGERLKLQRKKYYLLNKPTGFLCTNSDPSGRRRAIDLIDDPNARLFTVGRLDESSEGLLLVTNDGELAERLSHPRYEVVRKYRVQVAGVPDAETLKSLREGLRFSDGVFQVSYARKLKTHGKSAFIEVELTQGQNREIRRLFARSGHKVMSLQRIAFGPLKLARLPVGHYRPLRGEELKQLKEFARGCQPKKRVKRSRRPSVKRSGVKKSTENRG</sequence>
<dbReference type="InterPro" id="IPR020103">
    <property type="entry name" value="PsdUridine_synth_cat_dom_sf"/>
</dbReference>
<dbReference type="PROSITE" id="PS50889">
    <property type="entry name" value="S4"/>
    <property type="match status" value="1"/>
</dbReference>
<evidence type="ECO:0000259" key="6">
    <source>
        <dbReference type="SMART" id="SM00363"/>
    </source>
</evidence>
<dbReference type="PROSITE" id="PS01149">
    <property type="entry name" value="PSI_RSU"/>
    <property type="match status" value="1"/>
</dbReference>
<dbReference type="Gene3D" id="3.10.290.10">
    <property type="entry name" value="RNA-binding S4 domain"/>
    <property type="match status" value="1"/>
</dbReference>
<evidence type="ECO:0000256" key="5">
    <source>
        <dbReference type="SAM" id="MobiDB-lite"/>
    </source>
</evidence>
<dbReference type="RefSeq" id="WP_145363439.1">
    <property type="nucleotide sequence ID" value="NZ_CP036268.1"/>
</dbReference>
<protein>
    <recommendedName>
        <fullName evidence="4">Pseudouridine synthase</fullName>
        <ecNumber evidence="4">5.4.99.-</ecNumber>
    </recommendedName>
</protein>
<dbReference type="SUPFAM" id="SSF55174">
    <property type="entry name" value="Alpha-L RNA-binding motif"/>
    <property type="match status" value="1"/>
</dbReference>
<dbReference type="EMBL" id="CP036268">
    <property type="protein sequence ID" value="QDT37309.1"/>
    <property type="molecule type" value="Genomic_DNA"/>
</dbReference>
<dbReference type="InterPro" id="IPR036986">
    <property type="entry name" value="S4_RNA-bd_sf"/>
</dbReference>
<dbReference type="NCBIfam" id="TIGR00093">
    <property type="entry name" value="pseudouridine synthase"/>
    <property type="match status" value="1"/>
</dbReference>
<dbReference type="InterPro" id="IPR020094">
    <property type="entry name" value="TruA/RsuA/RluB/E/F_N"/>
</dbReference>
<dbReference type="SUPFAM" id="SSF55120">
    <property type="entry name" value="Pseudouridine synthase"/>
    <property type="match status" value="1"/>
</dbReference>
<dbReference type="Gene3D" id="3.30.70.580">
    <property type="entry name" value="Pseudouridine synthase I, catalytic domain, N-terminal subdomain"/>
    <property type="match status" value="1"/>
</dbReference>
<feature type="domain" description="RNA-binding S4" evidence="6">
    <location>
        <begin position="6"/>
        <end position="70"/>
    </location>
</feature>